<reference evidence="3" key="1">
    <citation type="journal article" date="2012" name="Nat. Biotechnol.">
        <title>Draft genome sequence of pigeonpea (Cajanus cajan), an orphan legume crop of resource-poor farmers.</title>
        <authorList>
            <person name="Varshney R.K."/>
            <person name="Chen W."/>
            <person name="Li Y."/>
            <person name="Bharti A.K."/>
            <person name="Saxena R.K."/>
            <person name="Schlueter J.A."/>
            <person name="Donoghue M.T."/>
            <person name="Azam S."/>
            <person name="Fan G."/>
            <person name="Whaley A.M."/>
            <person name="Farmer A.D."/>
            <person name="Sheridan J."/>
            <person name="Iwata A."/>
            <person name="Tuteja R."/>
            <person name="Penmetsa R.V."/>
            <person name="Wu W."/>
            <person name="Upadhyaya H.D."/>
            <person name="Yang S.P."/>
            <person name="Shah T."/>
            <person name="Saxena K.B."/>
            <person name="Michael T."/>
            <person name="McCombie W.R."/>
            <person name="Yang B."/>
            <person name="Zhang G."/>
            <person name="Yang H."/>
            <person name="Wang J."/>
            <person name="Spillane C."/>
            <person name="Cook D.R."/>
            <person name="May G.D."/>
            <person name="Xu X."/>
            <person name="Jackson S.A."/>
        </authorList>
    </citation>
    <scope>NUCLEOTIDE SEQUENCE [LARGE SCALE GENOMIC DNA]</scope>
</reference>
<dbReference type="Gramene" id="C.cajan_42791.t">
    <property type="protein sequence ID" value="C.cajan_42791.t.cds1"/>
    <property type="gene ID" value="C.cajan_42791"/>
</dbReference>
<evidence type="ECO:0000256" key="1">
    <source>
        <dbReference type="ARBA" id="ARBA00023268"/>
    </source>
</evidence>
<keyword evidence="4" id="KW-1185">Reference proteome</keyword>
<dbReference type="AlphaFoldDB" id="A0A151QRY5"/>
<dbReference type="Pfam" id="PF17919">
    <property type="entry name" value="RT_RNaseH_2"/>
    <property type="match status" value="1"/>
</dbReference>
<evidence type="ECO:0000313" key="3">
    <source>
        <dbReference type="EMBL" id="KYP33012.1"/>
    </source>
</evidence>
<dbReference type="InterPro" id="IPR043502">
    <property type="entry name" value="DNA/RNA_pol_sf"/>
</dbReference>
<dbReference type="OMA" id="GPFELIC"/>
<gene>
    <name evidence="3" type="ORF">KK1_046192</name>
</gene>
<dbReference type="InterPro" id="IPR041577">
    <property type="entry name" value="RT_RNaseH_2"/>
</dbReference>
<dbReference type="SUPFAM" id="SSF56672">
    <property type="entry name" value="DNA/RNA polymerases"/>
    <property type="match status" value="1"/>
</dbReference>
<dbReference type="FunFam" id="3.30.70.270:FF:000020">
    <property type="entry name" value="Transposon Tf2-6 polyprotein-like Protein"/>
    <property type="match status" value="1"/>
</dbReference>
<name>A0A151QRY5_CAJCA</name>
<dbReference type="Proteomes" id="UP000075243">
    <property type="component" value="Unassembled WGS sequence"/>
</dbReference>
<evidence type="ECO:0000259" key="2">
    <source>
        <dbReference type="Pfam" id="PF17919"/>
    </source>
</evidence>
<keyword evidence="1" id="KW-0511">Multifunctional enzyme</keyword>
<organism evidence="3 4">
    <name type="scientific">Cajanus cajan</name>
    <name type="common">Pigeon pea</name>
    <name type="synonym">Cajanus indicus</name>
    <dbReference type="NCBI Taxonomy" id="3821"/>
    <lineage>
        <taxon>Eukaryota</taxon>
        <taxon>Viridiplantae</taxon>
        <taxon>Streptophyta</taxon>
        <taxon>Embryophyta</taxon>
        <taxon>Tracheophyta</taxon>
        <taxon>Spermatophyta</taxon>
        <taxon>Magnoliopsida</taxon>
        <taxon>eudicotyledons</taxon>
        <taxon>Gunneridae</taxon>
        <taxon>Pentapetalae</taxon>
        <taxon>rosids</taxon>
        <taxon>fabids</taxon>
        <taxon>Fabales</taxon>
        <taxon>Fabaceae</taxon>
        <taxon>Papilionoideae</taxon>
        <taxon>50 kb inversion clade</taxon>
        <taxon>NPAAA clade</taxon>
        <taxon>indigoferoid/millettioid clade</taxon>
        <taxon>Phaseoleae</taxon>
        <taxon>Cajanus</taxon>
    </lineage>
</organism>
<proteinExistence type="predicted"/>
<dbReference type="Gene3D" id="3.30.70.270">
    <property type="match status" value="1"/>
</dbReference>
<accession>A0A151QRY5</accession>
<dbReference type="InterPro" id="IPR050951">
    <property type="entry name" value="Retrovirus_Pol_polyprotein"/>
</dbReference>
<dbReference type="GO" id="GO:0003824">
    <property type="term" value="F:catalytic activity"/>
    <property type="evidence" value="ECO:0007669"/>
    <property type="project" value="UniProtKB-KW"/>
</dbReference>
<dbReference type="EMBL" id="KQ485027">
    <property type="protein sequence ID" value="KYP33012.1"/>
    <property type="molecule type" value="Genomic_DNA"/>
</dbReference>
<evidence type="ECO:0000313" key="4">
    <source>
        <dbReference type="Proteomes" id="UP000075243"/>
    </source>
</evidence>
<dbReference type="PANTHER" id="PTHR37984">
    <property type="entry name" value="PROTEIN CBG26694"/>
    <property type="match status" value="1"/>
</dbReference>
<sequence>MVEQGIVLGHIISGRGIEVDLAKIFVIAQFPYPSYVREVRSFLGHVGFYWHFIKDFSKKALPLSSLLQKDIDFNFDDRCKEAFDCLKRALTTTPIIQAPDWTGPFELICDASNYALGAVLAQRVDKLPRVIYYASKTLDAAQENYTTMEKELLAIIFALDKF</sequence>
<dbReference type="FunFam" id="3.10.20.370:FF:000001">
    <property type="entry name" value="Retrovirus-related Pol polyprotein from transposon 17.6-like protein"/>
    <property type="match status" value="1"/>
</dbReference>
<protein>
    <submittedName>
        <fullName evidence="3">Retrovirus-related Pol polyprotein from transposon opus</fullName>
    </submittedName>
</protein>
<dbReference type="PANTHER" id="PTHR37984:SF5">
    <property type="entry name" value="PROTEIN NYNRIN-LIKE"/>
    <property type="match status" value="1"/>
</dbReference>
<feature type="domain" description="Reverse transcriptase/retrotransposon-derived protein RNase H-like" evidence="2">
    <location>
        <begin position="76"/>
        <end position="162"/>
    </location>
</feature>
<dbReference type="InterPro" id="IPR043128">
    <property type="entry name" value="Rev_trsase/Diguanyl_cyclase"/>
</dbReference>